<dbReference type="Gene3D" id="3.90.1720.10">
    <property type="entry name" value="endopeptidase domain like (from Nostoc punctiforme)"/>
    <property type="match status" value="1"/>
</dbReference>
<dbReference type="SUPFAM" id="SSF54001">
    <property type="entry name" value="Cysteine proteinases"/>
    <property type="match status" value="1"/>
</dbReference>
<feature type="signal peptide" evidence="1">
    <location>
        <begin position="1"/>
        <end position="27"/>
    </location>
</feature>
<dbReference type="Pfam" id="PF05257">
    <property type="entry name" value="CHAP"/>
    <property type="match status" value="1"/>
</dbReference>
<keyword evidence="4" id="KW-1185">Reference proteome</keyword>
<evidence type="ECO:0000259" key="2">
    <source>
        <dbReference type="PROSITE" id="PS50911"/>
    </source>
</evidence>
<keyword evidence="1" id="KW-0732">Signal</keyword>
<feature type="chain" id="PRO_5045695740" evidence="1">
    <location>
        <begin position="28"/>
        <end position="192"/>
    </location>
</feature>
<feature type="domain" description="Peptidase C51" evidence="2">
    <location>
        <begin position="11"/>
        <end position="136"/>
    </location>
</feature>
<reference evidence="3 4" key="1">
    <citation type="submission" date="2024-06" db="EMBL/GenBank/DDBJ databases">
        <authorList>
            <person name="Kaempfer P."/>
            <person name="Viver T."/>
        </authorList>
    </citation>
    <scope>NUCLEOTIDE SEQUENCE [LARGE SCALE GENOMIC DNA]</scope>
    <source>
        <strain evidence="3 4">ST-64</strain>
    </source>
</reference>
<dbReference type="EMBL" id="JBELQC010000002">
    <property type="protein sequence ID" value="MFL9841995.1"/>
    <property type="molecule type" value="Genomic_DNA"/>
</dbReference>
<protein>
    <submittedName>
        <fullName evidence="3">CHAP domain-containing protein</fullName>
    </submittedName>
</protein>
<name>A0ABW8YS36_9SPHN</name>
<gene>
    <name evidence="3" type="ORF">ABS767_13555</name>
</gene>
<dbReference type="RefSeq" id="WP_408079230.1">
    <property type="nucleotide sequence ID" value="NZ_JBELQC010000002.1"/>
</dbReference>
<evidence type="ECO:0000313" key="4">
    <source>
        <dbReference type="Proteomes" id="UP001629244"/>
    </source>
</evidence>
<accession>A0ABW8YS36</accession>
<dbReference type="InterPro" id="IPR007921">
    <property type="entry name" value="CHAP_dom"/>
</dbReference>
<dbReference type="PROSITE" id="PS50911">
    <property type="entry name" value="CHAP"/>
    <property type="match status" value="1"/>
</dbReference>
<dbReference type="Proteomes" id="UP001629244">
    <property type="component" value="Unassembled WGS sequence"/>
</dbReference>
<dbReference type="InterPro" id="IPR038765">
    <property type="entry name" value="Papain-like_cys_pep_sf"/>
</dbReference>
<organism evidence="3 4">
    <name type="scientific">Sphingomonas plantiphila</name>
    <dbReference type="NCBI Taxonomy" id="3163295"/>
    <lineage>
        <taxon>Bacteria</taxon>
        <taxon>Pseudomonadati</taxon>
        <taxon>Pseudomonadota</taxon>
        <taxon>Alphaproteobacteria</taxon>
        <taxon>Sphingomonadales</taxon>
        <taxon>Sphingomonadaceae</taxon>
        <taxon>Sphingomonas</taxon>
    </lineage>
</organism>
<sequence>MQSNRTPRRIVLPILGAAALFAAPASASILNYVGECVPFARAASGIQIWGDAWTWWRQAEAKYERGQTPEIGAVVAFAKSSALPLGHVSVVSRIIEPRVLMVTHANWSRFDGKRGQVEQDVTLFDVSPQGDWSQVKVWYRDNRGLGSTTYPVHGFIYGRPVSGAKVAKARPAPELTGDQPDYVGSLIDAYAR</sequence>
<comment type="caution">
    <text evidence="3">The sequence shown here is derived from an EMBL/GenBank/DDBJ whole genome shotgun (WGS) entry which is preliminary data.</text>
</comment>
<evidence type="ECO:0000256" key="1">
    <source>
        <dbReference type="SAM" id="SignalP"/>
    </source>
</evidence>
<proteinExistence type="predicted"/>
<evidence type="ECO:0000313" key="3">
    <source>
        <dbReference type="EMBL" id="MFL9841995.1"/>
    </source>
</evidence>